<proteinExistence type="inferred from homology"/>
<dbReference type="EC" id="3.1.1.-" evidence="3"/>
<dbReference type="Proteomes" id="UP001305779">
    <property type="component" value="Unassembled WGS sequence"/>
</dbReference>
<reference evidence="5 6" key="1">
    <citation type="journal article" date="2023" name="G3 (Bethesda)">
        <title>A chromosome-level genome assembly of Zasmidium syzygii isolated from banana leaves.</title>
        <authorList>
            <person name="van Westerhoven A.C."/>
            <person name="Mehrabi R."/>
            <person name="Talebi R."/>
            <person name="Steentjes M.B.F."/>
            <person name="Corcolon B."/>
            <person name="Chong P.A."/>
            <person name="Kema G.H.J."/>
            <person name="Seidl M.F."/>
        </authorList>
    </citation>
    <scope>NUCLEOTIDE SEQUENCE [LARGE SCALE GENOMIC DNA]</scope>
    <source>
        <strain evidence="5 6">P124</strain>
    </source>
</reference>
<evidence type="ECO:0000256" key="2">
    <source>
        <dbReference type="ARBA" id="ARBA00022801"/>
    </source>
</evidence>
<dbReference type="EMBL" id="JAXOVC010000006">
    <property type="protein sequence ID" value="KAK4499779.1"/>
    <property type="molecule type" value="Genomic_DNA"/>
</dbReference>
<comment type="similarity">
    <text evidence="1 3">Belongs to the type-B carboxylesterase/lipase family.</text>
</comment>
<dbReference type="InterPro" id="IPR019826">
    <property type="entry name" value="Carboxylesterase_B_AS"/>
</dbReference>
<dbReference type="PANTHER" id="PTHR43142:SF3">
    <property type="entry name" value="PUTATIVE (AFU_ORTHOLOGUE AFUA_3G09070)-RELATED"/>
    <property type="match status" value="1"/>
</dbReference>
<dbReference type="Pfam" id="PF00135">
    <property type="entry name" value="COesterase"/>
    <property type="match status" value="1"/>
</dbReference>
<evidence type="ECO:0000313" key="5">
    <source>
        <dbReference type="EMBL" id="KAK4499779.1"/>
    </source>
</evidence>
<keyword evidence="3" id="KW-0732">Signal</keyword>
<dbReference type="InterPro" id="IPR002018">
    <property type="entry name" value="CarbesteraseB"/>
</dbReference>
<dbReference type="Gene3D" id="3.40.50.1820">
    <property type="entry name" value="alpha/beta hydrolase"/>
    <property type="match status" value="1"/>
</dbReference>
<keyword evidence="6" id="KW-1185">Reference proteome</keyword>
<gene>
    <name evidence="5" type="ORF">PRZ48_007965</name>
</gene>
<feature type="signal peptide" evidence="3">
    <location>
        <begin position="1"/>
        <end position="20"/>
    </location>
</feature>
<dbReference type="PANTHER" id="PTHR43142">
    <property type="entry name" value="CARBOXYLIC ESTER HYDROLASE"/>
    <property type="match status" value="1"/>
</dbReference>
<evidence type="ECO:0000256" key="1">
    <source>
        <dbReference type="ARBA" id="ARBA00005964"/>
    </source>
</evidence>
<evidence type="ECO:0000256" key="3">
    <source>
        <dbReference type="RuleBase" id="RU361235"/>
    </source>
</evidence>
<name>A0ABR0EE50_ZASCE</name>
<dbReference type="SUPFAM" id="SSF53474">
    <property type="entry name" value="alpha/beta-Hydrolases"/>
    <property type="match status" value="1"/>
</dbReference>
<evidence type="ECO:0000313" key="6">
    <source>
        <dbReference type="Proteomes" id="UP001305779"/>
    </source>
</evidence>
<sequence length="687" mass="74275">MAFIHIAVPLLLALLRSTQALQISNAETSLTFLYQNNLNASDDGNHAGAILLDPSSNATTACQAISESLISRSTLQAHSSDFFHSLAYLKYSGQSPQRQQYQTQDGLVAINQQNDGLSFQGQQSGQEQLPILCTQSGLYDTSKQLSVSSNGNTFTGFRNPKSFRFLGIPYADPPSRFEYSTLYSKKGETIDALSYGSNCAQAFDPSSSEDCLFLNIQTPYIPRANSTTNLRPVLFTIHGGGFTGGSGQGADTGNLASRHDIVGVQINYRLSTLGFFAVPNTTIKGNFGISDQITALRWVRENIANFGGDPNKITIIGESAGASSVRTLLGSPPVISENLVAGAVAQSNLGGGVTLGQYANYGTSFSSYYSIEQSYAVAGQQIFTAAGCTQSEISSQIDCLKKVDAQTLQSLSAVARYVVQDGTYVNTEQLIVSTKNSSTAHVPVIWGTTLNDGASLAPYPSTPVNSIADGLIQSLYISDDYAQAILDSGLFPVYDTGNVTLDSFNISQRVQTDTTFRCIDEATAYAGAKSEAFKKAWYYTFDRTYGGFDPNNLGASGLASGPISPDYPNGNPKLPYFRLHGSEAGFTYGLQYPLRDDDDLLASQLISGYFASFVRTGDPNFDEEYLRVRGYEDELRGVQESGRWEAVSAEDGPSWELDWPSRGVVFPEREQCAWLNYSIGYYLEGGS</sequence>
<protein>
    <recommendedName>
        <fullName evidence="3">Carboxylic ester hydrolase</fullName>
        <ecNumber evidence="3">3.1.1.-</ecNumber>
    </recommendedName>
</protein>
<feature type="domain" description="Carboxylesterase type B" evidence="4">
    <location>
        <begin position="163"/>
        <end position="657"/>
    </location>
</feature>
<evidence type="ECO:0000259" key="4">
    <source>
        <dbReference type="Pfam" id="PF00135"/>
    </source>
</evidence>
<dbReference type="PROSITE" id="PS00122">
    <property type="entry name" value="CARBOXYLESTERASE_B_1"/>
    <property type="match status" value="1"/>
</dbReference>
<organism evidence="5 6">
    <name type="scientific">Zasmidium cellare</name>
    <name type="common">Wine cellar mold</name>
    <name type="synonym">Racodium cellare</name>
    <dbReference type="NCBI Taxonomy" id="395010"/>
    <lineage>
        <taxon>Eukaryota</taxon>
        <taxon>Fungi</taxon>
        <taxon>Dikarya</taxon>
        <taxon>Ascomycota</taxon>
        <taxon>Pezizomycotina</taxon>
        <taxon>Dothideomycetes</taxon>
        <taxon>Dothideomycetidae</taxon>
        <taxon>Mycosphaerellales</taxon>
        <taxon>Mycosphaerellaceae</taxon>
        <taxon>Zasmidium</taxon>
    </lineage>
</organism>
<comment type="caution">
    <text evidence="5">The sequence shown here is derived from an EMBL/GenBank/DDBJ whole genome shotgun (WGS) entry which is preliminary data.</text>
</comment>
<accession>A0ABR0EE50</accession>
<feature type="chain" id="PRO_5045013174" description="Carboxylic ester hydrolase" evidence="3">
    <location>
        <begin position="21"/>
        <end position="687"/>
    </location>
</feature>
<dbReference type="InterPro" id="IPR029058">
    <property type="entry name" value="AB_hydrolase_fold"/>
</dbReference>
<keyword evidence="2 3" id="KW-0378">Hydrolase</keyword>